<dbReference type="InterPro" id="IPR036554">
    <property type="entry name" value="GHMP_kinase_C_sf"/>
</dbReference>
<dbReference type="Proteomes" id="UP000269721">
    <property type="component" value="Unassembled WGS sequence"/>
</dbReference>
<dbReference type="Pfam" id="PF00288">
    <property type="entry name" value="GHMP_kinases_N"/>
    <property type="match status" value="1"/>
</dbReference>
<dbReference type="UniPathway" id="UPA00050">
    <property type="reaction ID" value="UER00064"/>
</dbReference>
<evidence type="ECO:0000256" key="5">
    <source>
        <dbReference type="ARBA" id="ARBA00022605"/>
    </source>
</evidence>
<keyword evidence="7" id="KW-0791">Threonine biosynthesis</keyword>
<dbReference type="Pfam" id="PF08544">
    <property type="entry name" value="GHMP_kinases_C"/>
    <property type="match status" value="1"/>
</dbReference>
<feature type="domain" description="GHMP kinase C-terminal" evidence="13">
    <location>
        <begin position="259"/>
        <end position="309"/>
    </location>
</feature>
<feature type="domain" description="GHMP kinase N-terminal" evidence="12">
    <location>
        <begin position="63"/>
        <end position="145"/>
    </location>
</feature>
<dbReference type="PANTHER" id="PTHR20861:SF1">
    <property type="entry name" value="HOMOSERINE KINASE"/>
    <property type="match status" value="1"/>
</dbReference>
<keyword evidence="5" id="KW-0028">Amino-acid biosynthesis</keyword>
<dbReference type="PRINTS" id="PR00958">
    <property type="entry name" value="HOMSERKINASE"/>
</dbReference>
<name>A0A4P9W9R1_9FUNG</name>
<evidence type="ECO:0000256" key="7">
    <source>
        <dbReference type="ARBA" id="ARBA00022697"/>
    </source>
</evidence>
<evidence type="ECO:0000256" key="8">
    <source>
        <dbReference type="ARBA" id="ARBA00022741"/>
    </source>
</evidence>
<dbReference type="GO" id="GO:0004413">
    <property type="term" value="F:homoserine kinase activity"/>
    <property type="evidence" value="ECO:0007669"/>
    <property type="project" value="UniProtKB-EC"/>
</dbReference>
<comment type="catalytic activity">
    <reaction evidence="11">
        <text>L-homoserine + ATP = O-phospho-L-homoserine + ADP + H(+)</text>
        <dbReference type="Rhea" id="RHEA:13985"/>
        <dbReference type="ChEBI" id="CHEBI:15378"/>
        <dbReference type="ChEBI" id="CHEBI:30616"/>
        <dbReference type="ChEBI" id="CHEBI:57476"/>
        <dbReference type="ChEBI" id="CHEBI:57590"/>
        <dbReference type="ChEBI" id="CHEBI:456216"/>
        <dbReference type="EC" id="2.7.1.39"/>
    </reaction>
    <physiologicalReaction direction="left-to-right" evidence="11">
        <dbReference type="Rhea" id="RHEA:13986"/>
    </physiologicalReaction>
</comment>
<dbReference type="Gene3D" id="3.30.70.890">
    <property type="entry name" value="GHMP kinase, C-terminal domain"/>
    <property type="match status" value="1"/>
</dbReference>
<keyword evidence="10" id="KW-0067">ATP-binding</keyword>
<reference evidence="15" key="1">
    <citation type="journal article" date="2018" name="Nat. Microbiol.">
        <title>Leveraging single-cell genomics to expand the fungal tree of life.</title>
        <authorList>
            <person name="Ahrendt S.R."/>
            <person name="Quandt C.A."/>
            <person name="Ciobanu D."/>
            <person name="Clum A."/>
            <person name="Salamov A."/>
            <person name="Andreopoulos B."/>
            <person name="Cheng J.F."/>
            <person name="Woyke T."/>
            <person name="Pelin A."/>
            <person name="Henrissat B."/>
            <person name="Reynolds N.K."/>
            <person name="Benny G.L."/>
            <person name="Smith M.E."/>
            <person name="James T.Y."/>
            <person name="Grigoriev I.V."/>
        </authorList>
    </citation>
    <scope>NUCLEOTIDE SEQUENCE [LARGE SCALE GENOMIC DNA]</scope>
</reference>
<dbReference type="GO" id="GO:0005524">
    <property type="term" value="F:ATP binding"/>
    <property type="evidence" value="ECO:0007669"/>
    <property type="project" value="UniProtKB-KW"/>
</dbReference>
<dbReference type="HAMAP" id="MF_00384">
    <property type="entry name" value="Homoser_kinase"/>
    <property type="match status" value="1"/>
</dbReference>
<dbReference type="InterPro" id="IPR013750">
    <property type="entry name" value="GHMP_kinase_C_dom"/>
</dbReference>
<dbReference type="InterPro" id="IPR020568">
    <property type="entry name" value="Ribosomal_Su5_D2-typ_SF"/>
</dbReference>
<sequence length="342" mass="35469">MPKKFLIRVPASTANLGPGFDALGAALSLHLVLTATLTPKVATTITYTGPTPCSTVPLHPFLNMITRTAIYLATAHNTTLPRMALHIANPIPLGRGLGSSGAAVVGGLVLANLACGLGLDKARLLDHCIAFEGHPDNVAASLFGGAVAGLMVRDVRQVHVDLCKWESDVEELAAADAEGAGPVPPVPALEAGPIGLHVRVPVSEAIRCVVVVPRFELSTKLARSVLPETYSRPDVVFNLSRTAVLVAALGAATPNPVIIREAMRDRVHQYYRRSLVPGMSDVLEMADVEGLLGVCVSGSGPTAIAFATAGFEEIGAKMRTIFGKAVGADGEGSTAGGSRQDP</sequence>
<dbReference type="PIRSF" id="PIRSF000676">
    <property type="entry name" value="Homoser_kin"/>
    <property type="match status" value="1"/>
</dbReference>
<dbReference type="InterPro" id="IPR006203">
    <property type="entry name" value="GHMP_knse_ATP-bd_CS"/>
</dbReference>
<dbReference type="OrthoDB" id="195231at2759"/>
<evidence type="ECO:0000256" key="1">
    <source>
        <dbReference type="ARBA" id="ARBA00005015"/>
    </source>
</evidence>
<keyword evidence="15" id="KW-1185">Reference proteome</keyword>
<evidence type="ECO:0000256" key="9">
    <source>
        <dbReference type="ARBA" id="ARBA00022777"/>
    </source>
</evidence>
<evidence type="ECO:0000256" key="10">
    <source>
        <dbReference type="ARBA" id="ARBA00022840"/>
    </source>
</evidence>
<dbReference type="InterPro" id="IPR006204">
    <property type="entry name" value="GHMP_kinase_N_dom"/>
</dbReference>
<dbReference type="PANTHER" id="PTHR20861">
    <property type="entry name" value="HOMOSERINE/4-DIPHOSPHOCYTIDYL-2-C-METHYL-D-ERYTHRITOL KINASE"/>
    <property type="match status" value="1"/>
</dbReference>
<dbReference type="GO" id="GO:0009088">
    <property type="term" value="P:threonine biosynthetic process"/>
    <property type="evidence" value="ECO:0007669"/>
    <property type="project" value="UniProtKB-UniPathway"/>
</dbReference>
<evidence type="ECO:0000259" key="13">
    <source>
        <dbReference type="Pfam" id="PF08544"/>
    </source>
</evidence>
<dbReference type="Gene3D" id="3.30.230.10">
    <property type="match status" value="1"/>
</dbReference>
<evidence type="ECO:0000259" key="12">
    <source>
        <dbReference type="Pfam" id="PF00288"/>
    </source>
</evidence>
<dbReference type="EC" id="2.7.1.39" evidence="3"/>
<evidence type="ECO:0000256" key="4">
    <source>
        <dbReference type="ARBA" id="ARBA00017858"/>
    </source>
</evidence>
<evidence type="ECO:0000256" key="2">
    <source>
        <dbReference type="ARBA" id="ARBA00007370"/>
    </source>
</evidence>
<proteinExistence type="inferred from homology"/>
<protein>
    <recommendedName>
        <fullName evidence="4">Homoserine kinase</fullName>
        <ecNumber evidence="3">2.7.1.39</ecNumber>
    </recommendedName>
</protein>
<keyword evidence="9 14" id="KW-0418">Kinase</keyword>
<accession>A0A4P9W9R1</accession>
<dbReference type="SUPFAM" id="SSF55060">
    <property type="entry name" value="GHMP Kinase, C-terminal domain"/>
    <property type="match status" value="1"/>
</dbReference>
<keyword evidence="6" id="KW-0808">Transferase</keyword>
<comment type="similarity">
    <text evidence="2">Belongs to the GHMP kinase family. Homoserine kinase subfamily.</text>
</comment>
<gene>
    <name evidence="14" type="ORF">BDK51DRAFT_35702</name>
</gene>
<dbReference type="NCBIfam" id="TIGR00191">
    <property type="entry name" value="thrB"/>
    <property type="match status" value="1"/>
</dbReference>
<dbReference type="EMBL" id="KZ996174">
    <property type="protein sequence ID" value="RKO89301.1"/>
    <property type="molecule type" value="Genomic_DNA"/>
</dbReference>
<comment type="pathway">
    <text evidence="1">Amino-acid biosynthesis; L-threonine biosynthesis; L-threonine from L-aspartate: step 4/5.</text>
</comment>
<keyword evidence="8" id="KW-0547">Nucleotide-binding</keyword>
<dbReference type="InterPro" id="IPR000870">
    <property type="entry name" value="Homoserine_kinase"/>
</dbReference>
<evidence type="ECO:0000256" key="3">
    <source>
        <dbReference type="ARBA" id="ARBA00012078"/>
    </source>
</evidence>
<dbReference type="PROSITE" id="PS00627">
    <property type="entry name" value="GHMP_KINASES_ATP"/>
    <property type="match status" value="1"/>
</dbReference>
<evidence type="ECO:0000313" key="15">
    <source>
        <dbReference type="Proteomes" id="UP000269721"/>
    </source>
</evidence>
<organism evidence="14 15">
    <name type="scientific">Blyttiomyces helicus</name>
    <dbReference type="NCBI Taxonomy" id="388810"/>
    <lineage>
        <taxon>Eukaryota</taxon>
        <taxon>Fungi</taxon>
        <taxon>Fungi incertae sedis</taxon>
        <taxon>Chytridiomycota</taxon>
        <taxon>Chytridiomycota incertae sedis</taxon>
        <taxon>Chytridiomycetes</taxon>
        <taxon>Chytridiomycetes incertae sedis</taxon>
        <taxon>Blyttiomyces</taxon>
    </lineage>
</organism>
<evidence type="ECO:0000256" key="6">
    <source>
        <dbReference type="ARBA" id="ARBA00022679"/>
    </source>
</evidence>
<dbReference type="AlphaFoldDB" id="A0A4P9W9R1"/>
<dbReference type="SUPFAM" id="SSF54211">
    <property type="entry name" value="Ribosomal protein S5 domain 2-like"/>
    <property type="match status" value="1"/>
</dbReference>
<evidence type="ECO:0000256" key="11">
    <source>
        <dbReference type="ARBA" id="ARBA00049913"/>
    </source>
</evidence>
<dbReference type="InterPro" id="IPR014721">
    <property type="entry name" value="Ribsml_uS5_D2-typ_fold_subgr"/>
</dbReference>
<evidence type="ECO:0000313" key="14">
    <source>
        <dbReference type="EMBL" id="RKO89301.1"/>
    </source>
</evidence>